<dbReference type="Gene3D" id="3.30.70.270">
    <property type="match status" value="2"/>
</dbReference>
<evidence type="ECO:0000259" key="4">
    <source>
        <dbReference type="PROSITE" id="PS50878"/>
    </source>
</evidence>
<dbReference type="Pfam" id="PF17919">
    <property type="entry name" value="RT_RNaseH_2"/>
    <property type="match status" value="1"/>
</dbReference>
<dbReference type="PANTHER" id="PTHR37984">
    <property type="entry name" value="PROTEIN CBG26694"/>
    <property type="match status" value="1"/>
</dbReference>
<dbReference type="Pfam" id="PF00077">
    <property type="entry name" value="RVP"/>
    <property type="match status" value="1"/>
</dbReference>
<comment type="caution">
    <text evidence="5">The sequence shown here is derived from an EMBL/GenBank/DDBJ whole genome shotgun (WGS) entry which is preliminary data.</text>
</comment>
<dbReference type="FunFam" id="3.30.70.270:FF:000020">
    <property type="entry name" value="Transposon Tf2-6 polyprotein-like Protein"/>
    <property type="match status" value="1"/>
</dbReference>
<dbReference type="InterPro" id="IPR050951">
    <property type="entry name" value="Retrovirus_Pol_polyprotein"/>
</dbReference>
<evidence type="ECO:0000313" key="5">
    <source>
        <dbReference type="EMBL" id="TMS33249.1"/>
    </source>
</evidence>
<dbReference type="EC" id="2.7.7.49" evidence="1"/>
<dbReference type="GO" id="GO:0016787">
    <property type="term" value="F:hydrolase activity"/>
    <property type="evidence" value="ECO:0007669"/>
    <property type="project" value="UniProtKB-KW"/>
</dbReference>
<feature type="compositionally biased region" description="Polar residues" evidence="3">
    <location>
        <begin position="79"/>
        <end position="115"/>
    </location>
</feature>
<dbReference type="SUPFAM" id="SSF56672">
    <property type="entry name" value="DNA/RNA polymerases"/>
    <property type="match status" value="1"/>
</dbReference>
<dbReference type="InterPro" id="IPR043502">
    <property type="entry name" value="DNA/RNA_pol_sf"/>
</dbReference>
<keyword evidence="6" id="KW-1185">Reference proteome</keyword>
<name>A0A4U8UL24_STECR</name>
<protein>
    <recommendedName>
        <fullName evidence="1">RNA-directed DNA polymerase</fullName>
        <ecNumber evidence="1">2.7.7.49</ecNumber>
    </recommendedName>
</protein>
<dbReference type="Pfam" id="PF00078">
    <property type="entry name" value="RVT_1"/>
    <property type="match status" value="1"/>
</dbReference>
<dbReference type="Proteomes" id="UP000298663">
    <property type="component" value="Chromosome X"/>
</dbReference>
<evidence type="ECO:0000313" key="6">
    <source>
        <dbReference type="Proteomes" id="UP000298663"/>
    </source>
</evidence>
<keyword evidence="2" id="KW-0378">Hydrolase</keyword>
<dbReference type="InterPro" id="IPR000477">
    <property type="entry name" value="RT_dom"/>
</dbReference>
<feature type="domain" description="Reverse transcriptase" evidence="4">
    <location>
        <begin position="538"/>
        <end position="720"/>
    </location>
</feature>
<dbReference type="Gene3D" id="3.10.10.10">
    <property type="entry name" value="HIV Type 1 Reverse Transcriptase, subunit A, domain 1"/>
    <property type="match status" value="1"/>
</dbReference>
<feature type="region of interest" description="Disordered" evidence="3">
    <location>
        <begin position="1"/>
        <end position="187"/>
    </location>
</feature>
<feature type="compositionally biased region" description="Low complexity" evidence="3">
    <location>
        <begin position="157"/>
        <end position="187"/>
    </location>
</feature>
<reference evidence="5 6" key="1">
    <citation type="journal article" date="2015" name="Genome Biol.">
        <title>Comparative genomics of Steinernema reveals deeply conserved gene regulatory networks.</title>
        <authorList>
            <person name="Dillman A.R."/>
            <person name="Macchietto M."/>
            <person name="Porter C.F."/>
            <person name="Rogers A."/>
            <person name="Williams B."/>
            <person name="Antoshechkin I."/>
            <person name="Lee M.M."/>
            <person name="Goodwin Z."/>
            <person name="Lu X."/>
            <person name="Lewis E.E."/>
            <person name="Goodrich-Blair H."/>
            <person name="Stock S.P."/>
            <person name="Adams B.J."/>
            <person name="Sternberg P.W."/>
            <person name="Mortazavi A."/>
        </authorList>
    </citation>
    <scope>NUCLEOTIDE SEQUENCE [LARGE SCALE GENOMIC DNA]</scope>
    <source>
        <strain evidence="5 6">ALL</strain>
    </source>
</reference>
<dbReference type="CDD" id="cd01647">
    <property type="entry name" value="RT_LTR"/>
    <property type="match status" value="1"/>
</dbReference>
<dbReference type="OrthoDB" id="5829234at2759"/>
<sequence length="836" mass="93787">MAPGPEQFDKSSINATLHPPGRRRSRNEPQDDQRRKWNDSGAAGCVKNDRPHSGPTCFGVSRGAGASRMSLSGAKHSRSSSYWSITPNWKETPQKQVQERASPSDEVSTSHNLPQDNLRMLTPVDPLVPTPRREGSRLGGFEPSQDERLHAGADQLSSSSDSEGSDSVTSSEASDSTESGSSESSTSWVTWRQTFENVMAIRQVTDEKYKTLMLVTEIGTAAYSELRTMLCDVETQPYSSIIQTLREMYEDHESALIHRHALLTSNQRESQTMTEFFMDLQRIATRCDFHRVANVQDSFLMTAFIRGIKSNQFMAELMRKKTVGTLSARQLLMEARAIEQAESGARKMTHGIQKSGAAGLFEVKQIRESGSPTGVDEKSLGRRDTVPRKSIKHVKMISTMNNAVKPCYIELQVDEIKTNFLLDTSACVSVIDKRTWMKIGKPMLKPVTKNITAFGNTKLKFMGTCKAEVKFKNRSALCEVHVIERCDDLILGRDLIDQLKLNLGLYNEPRPTTIKTIVRNDIGALLAKYEDVFRLGLDGAPSQKPLSNSEATPLVIVPKKDGKVRVCADFKVTVNPQLAIDQYPLPKPDELFQAGGKRYSKLDLKDAFLQLPLDEESKQCMTINTHKGLFQYQSIPFGVASAPAIFQRVMEQMLNGMEGVIIYLDDITLTASTDEDHLLRLEEVLKRLSNYGFRIKKEKCEFLREKIEFLEVESFLGMVQYYGEFIPQLATTAAPLNALRHKDVEFHWSDDQETAFRAIRSKLSEMETLAHYDPDETLVFATDASDCGLGAVVYQRYANFSERVIAYASRALTKAEKNHAQSDKEDLGIVFGVEKF</sequence>
<dbReference type="STRING" id="34508.A0A4U8UL24"/>
<feature type="compositionally biased region" description="Basic and acidic residues" evidence="3">
    <location>
        <begin position="26"/>
        <end position="38"/>
    </location>
</feature>
<dbReference type="EMBL" id="CM016762">
    <property type="protein sequence ID" value="TMS33249.1"/>
    <property type="molecule type" value="Genomic_DNA"/>
</dbReference>
<evidence type="ECO:0000256" key="2">
    <source>
        <dbReference type="ARBA" id="ARBA00022801"/>
    </source>
</evidence>
<dbReference type="InterPro" id="IPR041577">
    <property type="entry name" value="RT_RNaseH_2"/>
</dbReference>
<dbReference type="InterPro" id="IPR021109">
    <property type="entry name" value="Peptidase_aspartic_dom_sf"/>
</dbReference>
<dbReference type="InterPro" id="IPR043128">
    <property type="entry name" value="Rev_trsase/Diguanyl_cyclase"/>
</dbReference>
<dbReference type="SUPFAM" id="SSF50630">
    <property type="entry name" value="Acid proteases"/>
    <property type="match status" value="1"/>
</dbReference>
<evidence type="ECO:0000256" key="3">
    <source>
        <dbReference type="SAM" id="MobiDB-lite"/>
    </source>
</evidence>
<evidence type="ECO:0000256" key="1">
    <source>
        <dbReference type="ARBA" id="ARBA00012493"/>
    </source>
</evidence>
<accession>A0A4U8UL24</accession>
<dbReference type="AlphaFoldDB" id="A0A4U8UL24"/>
<gene>
    <name evidence="5" type="ORF">L596_001009</name>
</gene>
<dbReference type="InterPro" id="IPR018061">
    <property type="entry name" value="Retropepsins"/>
</dbReference>
<dbReference type="PROSITE" id="PS50878">
    <property type="entry name" value="RT_POL"/>
    <property type="match status" value="1"/>
</dbReference>
<reference evidence="5 6" key="2">
    <citation type="journal article" date="2019" name="G3 (Bethesda)">
        <title>Hybrid Assembly of the Genome of the Entomopathogenic Nematode Steinernema carpocapsae Identifies the X-Chromosome.</title>
        <authorList>
            <person name="Serra L."/>
            <person name="Macchietto M."/>
            <person name="Macias-Munoz A."/>
            <person name="McGill C.J."/>
            <person name="Rodriguez I.M."/>
            <person name="Rodriguez B."/>
            <person name="Murad R."/>
            <person name="Mortazavi A."/>
        </authorList>
    </citation>
    <scope>NUCLEOTIDE SEQUENCE [LARGE SCALE GENOMIC DNA]</scope>
    <source>
        <strain evidence="5 6">ALL</strain>
    </source>
</reference>
<dbReference type="PANTHER" id="PTHR37984:SF9">
    <property type="entry name" value="INTEGRASE CATALYTIC DOMAIN-CONTAINING PROTEIN"/>
    <property type="match status" value="1"/>
</dbReference>
<organism evidence="5 6">
    <name type="scientific">Steinernema carpocapsae</name>
    <name type="common">Entomopathogenic nematode</name>
    <dbReference type="NCBI Taxonomy" id="34508"/>
    <lineage>
        <taxon>Eukaryota</taxon>
        <taxon>Metazoa</taxon>
        <taxon>Ecdysozoa</taxon>
        <taxon>Nematoda</taxon>
        <taxon>Chromadorea</taxon>
        <taxon>Rhabditida</taxon>
        <taxon>Tylenchina</taxon>
        <taxon>Panagrolaimomorpha</taxon>
        <taxon>Strongyloidoidea</taxon>
        <taxon>Steinernematidae</taxon>
        <taxon>Steinernema</taxon>
    </lineage>
</organism>
<dbReference type="Gene3D" id="2.40.70.10">
    <property type="entry name" value="Acid Proteases"/>
    <property type="match status" value="1"/>
</dbReference>
<proteinExistence type="predicted"/>
<dbReference type="GO" id="GO:0003964">
    <property type="term" value="F:RNA-directed DNA polymerase activity"/>
    <property type="evidence" value="ECO:0007669"/>
    <property type="project" value="UniProtKB-EC"/>
</dbReference>
<dbReference type="EMBL" id="AZBU02000001">
    <property type="protein sequence ID" value="TMS33249.1"/>
    <property type="molecule type" value="Genomic_DNA"/>
</dbReference>